<sequence>MMMMRNDARQRQSHFAQITTKGTTCADVTASLSSQQKPTRQADASLSQPTSTKIIILCGLDKHYLYQHKLIHDNSL</sequence>
<dbReference type="Proteomes" id="UP000029614">
    <property type="component" value="Unassembled WGS sequence"/>
</dbReference>
<evidence type="ECO:0000313" key="2">
    <source>
        <dbReference type="Proteomes" id="UP000029614"/>
    </source>
</evidence>
<reference evidence="1 2" key="1">
    <citation type="submission" date="2014-07" db="EMBL/GenBank/DDBJ databases">
        <authorList>
            <person name="McCorrison J."/>
            <person name="Sanka R."/>
            <person name="Torralba M."/>
            <person name="Gillis M."/>
            <person name="Haft D.H."/>
            <person name="Methe B."/>
            <person name="Sutton G."/>
            <person name="Nelson K.E."/>
        </authorList>
    </citation>
    <scope>NUCLEOTIDE SEQUENCE [LARGE SCALE GENOMIC DNA]</scope>
    <source>
        <strain evidence="1 2">DNF00058</strain>
    </source>
</reference>
<keyword evidence="2" id="KW-1185">Reference proteome</keyword>
<proteinExistence type="predicted"/>
<accession>A0A096C521</accession>
<name>A0A096C521_9BACT</name>
<evidence type="ECO:0000313" key="1">
    <source>
        <dbReference type="EMBL" id="KGF50037.1"/>
    </source>
</evidence>
<dbReference type="EMBL" id="JRNU01000096">
    <property type="protein sequence ID" value="KGF50037.1"/>
    <property type="molecule type" value="Genomic_DNA"/>
</dbReference>
<comment type="caution">
    <text evidence="1">The sequence shown here is derived from an EMBL/GenBank/DDBJ whole genome shotgun (WGS) entry which is preliminary data.</text>
</comment>
<gene>
    <name evidence="1" type="ORF">HMPREF9302_10365</name>
</gene>
<organism evidence="1 2">
    <name type="scientific">Prevotella amnii DNF00058</name>
    <dbReference type="NCBI Taxonomy" id="1401066"/>
    <lineage>
        <taxon>Bacteria</taxon>
        <taxon>Pseudomonadati</taxon>
        <taxon>Bacteroidota</taxon>
        <taxon>Bacteroidia</taxon>
        <taxon>Bacteroidales</taxon>
        <taxon>Prevotellaceae</taxon>
        <taxon>Prevotella</taxon>
    </lineage>
</organism>
<protein>
    <submittedName>
        <fullName evidence="1">Uncharacterized protein</fullName>
    </submittedName>
</protein>
<dbReference type="AlphaFoldDB" id="A0A096C521"/>